<keyword evidence="3" id="KW-1185">Reference proteome</keyword>
<dbReference type="Gene3D" id="1.10.260.40">
    <property type="entry name" value="lambda repressor-like DNA-binding domains"/>
    <property type="match status" value="1"/>
</dbReference>
<dbReference type="CDD" id="cd00093">
    <property type="entry name" value="HTH_XRE"/>
    <property type="match status" value="1"/>
</dbReference>
<dbReference type="Proteomes" id="UP001500305">
    <property type="component" value="Unassembled WGS sequence"/>
</dbReference>
<feature type="domain" description="MmyB-like transcription regulator ligand binding" evidence="1">
    <location>
        <begin position="118"/>
        <end position="267"/>
    </location>
</feature>
<dbReference type="InterPro" id="IPR001387">
    <property type="entry name" value="Cro/C1-type_HTH"/>
</dbReference>
<dbReference type="InterPro" id="IPR041413">
    <property type="entry name" value="MLTR_LBD"/>
</dbReference>
<evidence type="ECO:0000313" key="3">
    <source>
        <dbReference type="Proteomes" id="UP001500305"/>
    </source>
</evidence>
<organism evidence="2 3">
    <name type="scientific">Kitasatospora cystarginea</name>
    <dbReference type="NCBI Taxonomy" id="58350"/>
    <lineage>
        <taxon>Bacteria</taxon>
        <taxon>Bacillati</taxon>
        <taxon>Actinomycetota</taxon>
        <taxon>Actinomycetes</taxon>
        <taxon>Kitasatosporales</taxon>
        <taxon>Streptomycetaceae</taxon>
        <taxon>Kitasatospora</taxon>
    </lineage>
</organism>
<evidence type="ECO:0000313" key="2">
    <source>
        <dbReference type="EMBL" id="GAA2266870.1"/>
    </source>
</evidence>
<dbReference type="SUPFAM" id="SSF47413">
    <property type="entry name" value="lambda repressor-like DNA-binding domains"/>
    <property type="match status" value="1"/>
</dbReference>
<gene>
    <name evidence="2" type="ORF">GCM10010430_59980</name>
</gene>
<accession>A0ABP5RM12</accession>
<proteinExistence type="predicted"/>
<dbReference type="RefSeq" id="WP_344639656.1">
    <property type="nucleotide sequence ID" value="NZ_BAAATR010000034.1"/>
</dbReference>
<dbReference type="EMBL" id="BAAATR010000034">
    <property type="protein sequence ID" value="GAA2266870.1"/>
    <property type="molecule type" value="Genomic_DNA"/>
</dbReference>
<sequence>MSTDFERLAAREQTLAGMVQHWRQRTDPNAIPGLVTSSNRRTRELSKSEVARLTGVSVKWYSKLENGETAQYSDGFLDRIAFTFRLTDAERLALYHHATGRAPAPRAPEPGAVAAMDADMQRLLDKMLPHPAYISDVAWNVVAHNNPSREMYPWVYEPNIMRWAFLYPGAREQLVNWKESWAVPFLAQIRTAAAQYPHSEQLKQLVLDIMEGCPEVPELWERHDFYEHPDGDIRHMRIPHGGPDPVPVRIMALTPMRDKQLRFIVAFHGV</sequence>
<protein>
    <submittedName>
        <fullName evidence="2">Helix-turn-helix transcriptional regulator</fullName>
    </submittedName>
</protein>
<dbReference type="InterPro" id="IPR010982">
    <property type="entry name" value="Lambda_DNA-bd_dom_sf"/>
</dbReference>
<dbReference type="PANTHER" id="PTHR35010:SF2">
    <property type="entry name" value="BLL4672 PROTEIN"/>
    <property type="match status" value="1"/>
</dbReference>
<dbReference type="Pfam" id="PF13560">
    <property type="entry name" value="HTH_31"/>
    <property type="match status" value="1"/>
</dbReference>
<reference evidence="3" key="1">
    <citation type="journal article" date="2019" name="Int. J. Syst. Evol. Microbiol.">
        <title>The Global Catalogue of Microorganisms (GCM) 10K type strain sequencing project: providing services to taxonomists for standard genome sequencing and annotation.</title>
        <authorList>
            <consortium name="The Broad Institute Genomics Platform"/>
            <consortium name="The Broad Institute Genome Sequencing Center for Infectious Disease"/>
            <person name="Wu L."/>
            <person name="Ma J."/>
        </authorList>
    </citation>
    <scope>NUCLEOTIDE SEQUENCE [LARGE SCALE GENOMIC DNA]</scope>
    <source>
        <strain evidence="3">JCM 7356</strain>
    </source>
</reference>
<comment type="caution">
    <text evidence="2">The sequence shown here is derived from an EMBL/GenBank/DDBJ whole genome shotgun (WGS) entry which is preliminary data.</text>
</comment>
<dbReference type="Gene3D" id="3.30.450.180">
    <property type="match status" value="1"/>
</dbReference>
<name>A0ABP5RM12_9ACTN</name>
<dbReference type="Pfam" id="PF17765">
    <property type="entry name" value="MLTR_LBD"/>
    <property type="match status" value="1"/>
</dbReference>
<dbReference type="PANTHER" id="PTHR35010">
    <property type="entry name" value="BLL4672 PROTEIN-RELATED"/>
    <property type="match status" value="1"/>
</dbReference>
<evidence type="ECO:0000259" key="1">
    <source>
        <dbReference type="Pfam" id="PF17765"/>
    </source>
</evidence>